<dbReference type="InterPro" id="IPR001594">
    <property type="entry name" value="Palmitoyltrfase_DHHC"/>
</dbReference>
<dbReference type="PROSITE" id="PS50216">
    <property type="entry name" value="DHHC"/>
    <property type="match status" value="1"/>
</dbReference>
<accession>A0A267EY43</accession>
<feature type="region of interest" description="Disordered" evidence="8">
    <location>
        <begin position="308"/>
        <end position="350"/>
    </location>
</feature>
<name>A0A267EY43_9PLAT</name>
<evidence type="ECO:0000256" key="5">
    <source>
        <dbReference type="ARBA" id="ARBA00023136"/>
    </source>
</evidence>
<feature type="transmembrane region" description="Helical" evidence="7">
    <location>
        <begin position="209"/>
        <end position="230"/>
    </location>
</feature>
<dbReference type="EMBL" id="NIVC01001631">
    <property type="protein sequence ID" value="PAA65652.1"/>
    <property type="molecule type" value="Genomic_DNA"/>
</dbReference>
<comment type="domain">
    <text evidence="7">The DHHC domain is required for palmitoyltransferase activity.</text>
</comment>
<keyword evidence="11" id="KW-1185">Reference proteome</keyword>
<keyword evidence="5 7" id="KW-0472">Membrane</keyword>
<keyword evidence="2 7" id="KW-0808">Transferase</keyword>
<proteinExistence type="inferred from homology"/>
<dbReference type="Proteomes" id="UP000215902">
    <property type="component" value="Unassembled WGS sequence"/>
</dbReference>
<dbReference type="Pfam" id="PF01529">
    <property type="entry name" value="DHHC"/>
    <property type="match status" value="1"/>
</dbReference>
<feature type="domain" description="Palmitoyltransferase DHHC" evidence="9">
    <location>
        <begin position="125"/>
        <end position="248"/>
    </location>
</feature>
<reference evidence="10 11" key="1">
    <citation type="submission" date="2017-06" db="EMBL/GenBank/DDBJ databases">
        <title>A platform for efficient transgenesis in Macrostomum lignano, a flatworm model organism for stem cell research.</title>
        <authorList>
            <person name="Berezikov E."/>
        </authorList>
    </citation>
    <scope>NUCLEOTIDE SEQUENCE [LARGE SCALE GENOMIC DNA]</scope>
    <source>
        <strain evidence="10">DV1</strain>
        <tissue evidence="10">Whole organism</tissue>
    </source>
</reference>
<feature type="transmembrane region" description="Helical" evidence="7">
    <location>
        <begin position="172"/>
        <end position="189"/>
    </location>
</feature>
<feature type="transmembrane region" description="Helical" evidence="7">
    <location>
        <begin position="51"/>
        <end position="69"/>
    </location>
</feature>
<dbReference type="AlphaFoldDB" id="A0A267EY43"/>
<evidence type="ECO:0000259" key="9">
    <source>
        <dbReference type="Pfam" id="PF01529"/>
    </source>
</evidence>
<dbReference type="OrthoDB" id="9909019at2759"/>
<dbReference type="GO" id="GO:0016020">
    <property type="term" value="C:membrane"/>
    <property type="evidence" value="ECO:0007669"/>
    <property type="project" value="UniProtKB-SubCell"/>
</dbReference>
<comment type="subcellular location">
    <subcellularLocation>
        <location evidence="1">Membrane</location>
        <topology evidence="1">Multi-pass membrane protein</topology>
    </subcellularLocation>
</comment>
<organism evidence="10 11">
    <name type="scientific">Macrostomum lignano</name>
    <dbReference type="NCBI Taxonomy" id="282301"/>
    <lineage>
        <taxon>Eukaryota</taxon>
        <taxon>Metazoa</taxon>
        <taxon>Spiralia</taxon>
        <taxon>Lophotrochozoa</taxon>
        <taxon>Platyhelminthes</taxon>
        <taxon>Rhabditophora</taxon>
        <taxon>Macrostomorpha</taxon>
        <taxon>Macrostomida</taxon>
        <taxon>Macrostomidae</taxon>
        <taxon>Macrostomum</taxon>
    </lineage>
</organism>
<sequence>MTMSECLKRVYCFVKTLPLIFIIILIGWSYYAFVVALCINSVPAEKVGEKVALIIFYHVFFGMFVWSYIQTIIARPKIPPKEFLLSNAEFLEHQSNSEEPSRQRDQLLRIIADKHLPVFTRGMQNSIRVCQICQLIKPDRAHHCATCGICLLKMDHHCPWVNNCVGYHNYKYFVLFLLYGALYCCYTGSGSAKYFVDFWMEGVSDIQAFRFHVLFLFFAAWMFCISLLALGGYHLHLAMSNLTTLESFRAPVLAGTGGPDKRAYNVGAARNFCQVFGNTCYLWFLPVRNWQTDGINWQHRASYSPGQQSYASMESGHADSPSRTPIEKQQLVPTSTSGRADQVWPESETQ</sequence>
<protein>
    <recommendedName>
        <fullName evidence="7">Palmitoyltransferase</fullName>
        <ecNumber evidence="7">2.3.1.225</ecNumber>
    </recommendedName>
</protein>
<evidence type="ECO:0000256" key="1">
    <source>
        <dbReference type="ARBA" id="ARBA00004141"/>
    </source>
</evidence>
<feature type="transmembrane region" description="Helical" evidence="7">
    <location>
        <begin position="12"/>
        <end position="31"/>
    </location>
</feature>
<evidence type="ECO:0000313" key="10">
    <source>
        <dbReference type="EMBL" id="PAA65652.1"/>
    </source>
</evidence>
<keyword evidence="4 7" id="KW-1133">Transmembrane helix</keyword>
<evidence type="ECO:0000256" key="2">
    <source>
        <dbReference type="ARBA" id="ARBA00022679"/>
    </source>
</evidence>
<keyword evidence="6 7" id="KW-0012">Acyltransferase</keyword>
<dbReference type="PANTHER" id="PTHR12246">
    <property type="entry name" value="PALMITOYLTRANSFERASE ZDHHC16"/>
    <property type="match status" value="1"/>
</dbReference>
<dbReference type="InterPro" id="IPR039859">
    <property type="entry name" value="PFA4/ZDH16/20/ERF2-like"/>
</dbReference>
<comment type="caution">
    <text evidence="10">The sequence shown here is derived from an EMBL/GenBank/DDBJ whole genome shotgun (WGS) entry which is preliminary data.</text>
</comment>
<dbReference type="GO" id="GO:0019706">
    <property type="term" value="F:protein-cysteine S-palmitoyltransferase activity"/>
    <property type="evidence" value="ECO:0007669"/>
    <property type="project" value="UniProtKB-EC"/>
</dbReference>
<keyword evidence="3 7" id="KW-0812">Transmembrane</keyword>
<evidence type="ECO:0000256" key="8">
    <source>
        <dbReference type="SAM" id="MobiDB-lite"/>
    </source>
</evidence>
<evidence type="ECO:0000313" key="11">
    <source>
        <dbReference type="Proteomes" id="UP000215902"/>
    </source>
</evidence>
<dbReference type="STRING" id="282301.A0A267EY43"/>
<evidence type="ECO:0000256" key="3">
    <source>
        <dbReference type="ARBA" id="ARBA00022692"/>
    </source>
</evidence>
<evidence type="ECO:0000256" key="4">
    <source>
        <dbReference type="ARBA" id="ARBA00022989"/>
    </source>
</evidence>
<comment type="similarity">
    <text evidence="7">Belongs to the DHHC palmitoyltransferase family.</text>
</comment>
<gene>
    <name evidence="10" type="ORF">BOX15_Mlig030393g1</name>
</gene>
<comment type="catalytic activity">
    <reaction evidence="7">
        <text>L-cysteinyl-[protein] + hexadecanoyl-CoA = S-hexadecanoyl-L-cysteinyl-[protein] + CoA</text>
        <dbReference type="Rhea" id="RHEA:36683"/>
        <dbReference type="Rhea" id="RHEA-COMP:10131"/>
        <dbReference type="Rhea" id="RHEA-COMP:11032"/>
        <dbReference type="ChEBI" id="CHEBI:29950"/>
        <dbReference type="ChEBI" id="CHEBI:57287"/>
        <dbReference type="ChEBI" id="CHEBI:57379"/>
        <dbReference type="ChEBI" id="CHEBI:74151"/>
        <dbReference type="EC" id="2.3.1.225"/>
    </reaction>
</comment>
<dbReference type="EC" id="2.3.1.225" evidence="7"/>
<evidence type="ECO:0000256" key="7">
    <source>
        <dbReference type="RuleBase" id="RU079119"/>
    </source>
</evidence>
<evidence type="ECO:0000256" key="6">
    <source>
        <dbReference type="ARBA" id="ARBA00023315"/>
    </source>
</evidence>